<comment type="caution">
    <text evidence="2">The sequence shown here is derived from an EMBL/GenBank/DDBJ whole genome shotgun (WGS) entry which is preliminary data.</text>
</comment>
<organism evidence="2 3">
    <name type="scientific">Zizania palustris</name>
    <name type="common">Northern wild rice</name>
    <dbReference type="NCBI Taxonomy" id="103762"/>
    <lineage>
        <taxon>Eukaryota</taxon>
        <taxon>Viridiplantae</taxon>
        <taxon>Streptophyta</taxon>
        <taxon>Embryophyta</taxon>
        <taxon>Tracheophyta</taxon>
        <taxon>Spermatophyta</taxon>
        <taxon>Magnoliopsida</taxon>
        <taxon>Liliopsida</taxon>
        <taxon>Poales</taxon>
        <taxon>Poaceae</taxon>
        <taxon>BOP clade</taxon>
        <taxon>Oryzoideae</taxon>
        <taxon>Oryzeae</taxon>
        <taxon>Zizaniinae</taxon>
        <taxon>Zizania</taxon>
    </lineage>
</organism>
<name>A0A8J5S2R4_ZIZPA</name>
<dbReference type="AlphaFoldDB" id="A0A8J5S2R4"/>
<sequence>MNGSAEPSTGKLTTPATTDDPPRSPLLLCRALSCSLRYSTGIPFGGSGRSILNAAGDGAASAFSERAAASASTVWRMRRLAQGRAESGGWGRGPGGVRAKAEQVREADDG</sequence>
<evidence type="ECO:0000256" key="1">
    <source>
        <dbReference type="SAM" id="MobiDB-lite"/>
    </source>
</evidence>
<keyword evidence="3" id="KW-1185">Reference proteome</keyword>
<evidence type="ECO:0000313" key="3">
    <source>
        <dbReference type="Proteomes" id="UP000729402"/>
    </source>
</evidence>
<accession>A0A8J5S2R4</accession>
<feature type="compositionally biased region" description="Basic and acidic residues" evidence="1">
    <location>
        <begin position="99"/>
        <end position="110"/>
    </location>
</feature>
<feature type="region of interest" description="Disordered" evidence="1">
    <location>
        <begin position="1"/>
        <end position="24"/>
    </location>
</feature>
<reference evidence="2" key="2">
    <citation type="submission" date="2021-02" db="EMBL/GenBank/DDBJ databases">
        <authorList>
            <person name="Kimball J.A."/>
            <person name="Haas M.W."/>
            <person name="Macchietto M."/>
            <person name="Kono T."/>
            <person name="Duquette J."/>
            <person name="Shao M."/>
        </authorList>
    </citation>
    <scope>NUCLEOTIDE SEQUENCE</scope>
    <source>
        <tissue evidence="2">Fresh leaf tissue</tissue>
    </source>
</reference>
<evidence type="ECO:0000313" key="2">
    <source>
        <dbReference type="EMBL" id="KAG8062908.1"/>
    </source>
</evidence>
<dbReference type="Proteomes" id="UP000729402">
    <property type="component" value="Unassembled WGS sequence"/>
</dbReference>
<proteinExistence type="predicted"/>
<feature type="region of interest" description="Disordered" evidence="1">
    <location>
        <begin position="84"/>
        <end position="110"/>
    </location>
</feature>
<protein>
    <submittedName>
        <fullName evidence="2">Uncharacterized protein</fullName>
    </submittedName>
</protein>
<dbReference type="EMBL" id="JAAALK010000286">
    <property type="protein sequence ID" value="KAG8062908.1"/>
    <property type="molecule type" value="Genomic_DNA"/>
</dbReference>
<feature type="compositionally biased region" description="Polar residues" evidence="1">
    <location>
        <begin position="1"/>
        <end position="17"/>
    </location>
</feature>
<reference evidence="2" key="1">
    <citation type="journal article" date="2021" name="bioRxiv">
        <title>Whole Genome Assembly and Annotation of Northern Wild Rice, Zizania palustris L., Supports a Whole Genome Duplication in the Zizania Genus.</title>
        <authorList>
            <person name="Haas M."/>
            <person name="Kono T."/>
            <person name="Macchietto M."/>
            <person name="Millas R."/>
            <person name="McGilp L."/>
            <person name="Shao M."/>
            <person name="Duquette J."/>
            <person name="Hirsch C.N."/>
            <person name="Kimball J."/>
        </authorList>
    </citation>
    <scope>NUCLEOTIDE SEQUENCE</scope>
    <source>
        <tissue evidence="2">Fresh leaf tissue</tissue>
    </source>
</reference>
<feature type="compositionally biased region" description="Gly residues" evidence="1">
    <location>
        <begin position="86"/>
        <end position="96"/>
    </location>
</feature>
<gene>
    <name evidence="2" type="ORF">GUJ93_ZPchr0003g16607</name>
</gene>